<dbReference type="GO" id="GO:0030488">
    <property type="term" value="P:tRNA methylation"/>
    <property type="evidence" value="ECO:0007669"/>
    <property type="project" value="InterPro"/>
</dbReference>
<dbReference type="InterPro" id="IPR029063">
    <property type="entry name" value="SAM-dependent_MTases_sf"/>
</dbReference>
<dbReference type="CDD" id="cd02440">
    <property type="entry name" value="AdoMet_MTases"/>
    <property type="match status" value="1"/>
</dbReference>
<gene>
    <name evidence="7" type="primary">GCD14</name>
    <name evidence="7" type="synonym">TRM61</name>
</gene>
<name>A0A075FFZ4_9ARCH</name>
<evidence type="ECO:0000256" key="4">
    <source>
        <dbReference type="ARBA" id="ARBA00022694"/>
    </source>
</evidence>
<organism evidence="7">
    <name type="scientific">uncultured marine thaumarchaeote AD1000_01_A07</name>
    <dbReference type="NCBI Taxonomy" id="1455878"/>
    <lineage>
        <taxon>Archaea</taxon>
        <taxon>Nitrososphaerota</taxon>
        <taxon>environmental samples</taxon>
    </lineage>
</organism>
<feature type="binding site" evidence="5">
    <location>
        <begin position="107"/>
        <end position="110"/>
    </location>
    <ligand>
        <name>S-adenosyl-L-methionine</name>
        <dbReference type="ChEBI" id="CHEBI:59789"/>
    </ligand>
</feature>
<keyword evidence="4" id="KW-0819">tRNA processing</keyword>
<dbReference type="InterPro" id="IPR049470">
    <property type="entry name" value="TRM61_C"/>
</dbReference>
<sequence length="284" mass="32308">MAKIKQNSYVLFFYNDSKKWLVKISKNDQLHTHIGVIKHSDAIGQEYGSRLITNKEKYVYLFEPTIHDFVMKIQHGTQIVYPKDLGYIVARTGLTSGQKVVEIGTGSGSLTSFLAGIVKPRGHVYTYDVEPKFMKIAEKNIKKAGMSKYITMKEFDFKKAKKLPHSEIDLVVVDLGDSWNVVPQARKMLKGSGGFVAICPTMNQLEKLVHVLVQNEFSDIECTEQILRHIEAREGKTRHSFRGIGHTTYLAYARKSFFDKKPVRKSGKVKVKTVSKKKVYSSKK</sequence>
<evidence type="ECO:0000256" key="5">
    <source>
        <dbReference type="PIRSR" id="PIRSR017269-1"/>
    </source>
</evidence>
<dbReference type="InterPro" id="IPR014816">
    <property type="entry name" value="tRNA_MeTrfase_Gcd14"/>
</dbReference>
<proteinExistence type="predicted"/>
<feature type="binding site" evidence="5">
    <location>
        <position position="128"/>
    </location>
    <ligand>
        <name>S-adenosyl-L-methionine</name>
        <dbReference type="ChEBI" id="CHEBI:59789"/>
    </ligand>
</feature>
<keyword evidence="1 7" id="KW-0489">Methyltransferase</keyword>
<dbReference type="PANTHER" id="PTHR12133:SF2">
    <property type="entry name" value="TRNA (ADENINE(58)-N(1))-METHYLTRANSFERASE CATALYTIC SUBUNIT TRMT61A"/>
    <property type="match status" value="1"/>
</dbReference>
<evidence type="ECO:0000313" key="7">
    <source>
        <dbReference type="EMBL" id="AIE90199.1"/>
    </source>
</evidence>
<keyword evidence="3 5" id="KW-0949">S-adenosyl-L-methionine</keyword>
<evidence type="ECO:0000256" key="3">
    <source>
        <dbReference type="ARBA" id="ARBA00022691"/>
    </source>
</evidence>
<dbReference type="GO" id="GO:0031515">
    <property type="term" value="C:tRNA (m1A) methyltransferase complex"/>
    <property type="evidence" value="ECO:0007669"/>
    <property type="project" value="InterPro"/>
</dbReference>
<dbReference type="EMBL" id="KF900301">
    <property type="protein sequence ID" value="AIE90199.1"/>
    <property type="molecule type" value="Genomic_DNA"/>
</dbReference>
<dbReference type="PANTHER" id="PTHR12133">
    <property type="entry name" value="TRNA (ADENINE(58)-N(1))-METHYLTRANSFERASE"/>
    <property type="match status" value="1"/>
</dbReference>
<dbReference type="PROSITE" id="PS51620">
    <property type="entry name" value="SAM_TRM61"/>
    <property type="match status" value="1"/>
</dbReference>
<protein>
    <submittedName>
        <fullName evidence="7">tRNA methyltransferase complex GCD14 subunit (TRM61, GCD14)</fullName>
        <ecNumber evidence="7">2.1.1.219</ecNumber>
    </submittedName>
</protein>
<dbReference type="GO" id="GO:0043827">
    <property type="term" value="F:tRNA (adenine(57)-N1)/(adenine(58)-N1)-methyltransferase activity"/>
    <property type="evidence" value="ECO:0007669"/>
    <property type="project" value="UniProtKB-EC"/>
</dbReference>
<reference evidence="7" key="1">
    <citation type="journal article" date="2014" name="Genome Biol. Evol.">
        <title>Pangenome evidence for extensive interdomain horizontal transfer affecting lineage core and shell genes in uncultured planktonic thaumarchaeota and euryarchaeota.</title>
        <authorList>
            <person name="Deschamps P."/>
            <person name="Zivanovic Y."/>
            <person name="Moreira D."/>
            <person name="Rodriguez-Valera F."/>
            <person name="Lopez-Garcia P."/>
        </authorList>
    </citation>
    <scope>NUCLEOTIDE SEQUENCE</scope>
</reference>
<keyword evidence="2 7" id="KW-0808">Transferase</keyword>
<dbReference type="GO" id="GO:0160107">
    <property type="term" value="F:tRNA (adenine(58)-N1)-methyltransferase activity"/>
    <property type="evidence" value="ECO:0007669"/>
    <property type="project" value="InterPro"/>
</dbReference>
<dbReference type="Pfam" id="PF08704">
    <property type="entry name" value="GCD14"/>
    <property type="match status" value="1"/>
</dbReference>
<evidence type="ECO:0000259" key="6">
    <source>
        <dbReference type="Pfam" id="PF08704"/>
    </source>
</evidence>
<dbReference type="Gene3D" id="3.40.50.150">
    <property type="entry name" value="Vaccinia Virus protein VP39"/>
    <property type="match status" value="1"/>
</dbReference>
<accession>A0A075FFZ4</accession>
<dbReference type="PIRSF" id="PIRSF017269">
    <property type="entry name" value="GCD14"/>
    <property type="match status" value="1"/>
</dbReference>
<feature type="domain" description="tRNA (adenine(58)-N(1))-methyltransferase catalytic subunit TRM61 C-terminal" evidence="6">
    <location>
        <begin position="57"/>
        <end position="264"/>
    </location>
</feature>
<feature type="binding site" evidence="5">
    <location>
        <position position="174"/>
    </location>
    <ligand>
        <name>S-adenosyl-L-methionine</name>
        <dbReference type="ChEBI" id="CHEBI:59789"/>
    </ligand>
</feature>
<dbReference type="Gene3D" id="3.10.330.20">
    <property type="match status" value="1"/>
</dbReference>
<dbReference type="EC" id="2.1.1.219" evidence="7"/>
<evidence type="ECO:0000256" key="1">
    <source>
        <dbReference type="ARBA" id="ARBA00022603"/>
    </source>
</evidence>
<evidence type="ECO:0000256" key="2">
    <source>
        <dbReference type="ARBA" id="ARBA00022679"/>
    </source>
</evidence>
<dbReference type="SUPFAM" id="SSF53335">
    <property type="entry name" value="S-adenosyl-L-methionine-dependent methyltransferases"/>
    <property type="match status" value="1"/>
</dbReference>
<dbReference type="AlphaFoldDB" id="A0A075FFZ4"/>